<feature type="non-terminal residue" evidence="1">
    <location>
        <position position="88"/>
    </location>
</feature>
<evidence type="ECO:0000313" key="2">
    <source>
        <dbReference type="Proteomes" id="UP001519460"/>
    </source>
</evidence>
<accession>A0ABD0KFU3</accession>
<sequence length="88" mass="9742">TETGDSFIQLVSWYARLSPSPALSAKWTVPLIWLVRPRVYQAGQSGLEISITNSKVTWLADNDVDDDNVDDTINGHENGRRVVVIEGS</sequence>
<proteinExistence type="predicted"/>
<keyword evidence="2" id="KW-1185">Reference proteome</keyword>
<dbReference type="Proteomes" id="UP001519460">
    <property type="component" value="Unassembled WGS sequence"/>
</dbReference>
<organism evidence="1 2">
    <name type="scientific">Batillaria attramentaria</name>
    <dbReference type="NCBI Taxonomy" id="370345"/>
    <lineage>
        <taxon>Eukaryota</taxon>
        <taxon>Metazoa</taxon>
        <taxon>Spiralia</taxon>
        <taxon>Lophotrochozoa</taxon>
        <taxon>Mollusca</taxon>
        <taxon>Gastropoda</taxon>
        <taxon>Caenogastropoda</taxon>
        <taxon>Sorbeoconcha</taxon>
        <taxon>Cerithioidea</taxon>
        <taxon>Batillariidae</taxon>
        <taxon>Batillaria</taxon>
    </lineage>
</organism>
<feature type="non-terminal residue" evidence="1">
    <location>
        <position position="1"/>
    </location>
</feature>
<dbReference type="EMBL" id="JACVVK020000184">
    <property type="protein sequence ID" value="KAK7486056.1"/>
    <property type="molecule type" value="Genomic_DNA"/>
</dbReference>
<comment type="caution">
    <text evidence="1">The sequence shown here is derived from an EMBL/GenBank/DDBJ whole genome shotgun (WGS) entry which is preliminary data.</text>
</comment>
<dbReference type="AlphaFoldDB" id="A0ABD0KFU3"/>
<name>A0ABD0KFU3_9CAEN</name>
<gene>
    <name evidence="1" type="ORF">BaRGS_00022665</name>
</gene>
<reference evidence="1 2" key="1">
    <citation type="journal article" date="2023" name="Sci. Data">
        <title>Genome assembly of the Korean intertidal mud-creeper Batillaria attramentaria.</title>
        <authorList>
            <person name="Patra A.K."/>
            <person name="Ho P.T."/>
            <person name="Jun S."/>
            <person name="Lee S.J."/>
            <person name="Kim Y."/>
            <person name="Won Y.J."/>
        </authorList>
    </citation>
    <scope>NUCLEOTIDE SEQUENCE [LARGE SCALE GENOMIC DNA]</scope>
    <source>
        <strain evidence="1">Wonlab-2016</strain>
    </source>
</reference>
<protein>
    <submittedName>
        <fullName evidence="1">Uncharacterized protein</fullName>
    </submittedName>
</protein>
<evidence type="ECO:0000313" key="1">
    <source>
        <dbReference type="EMBL" id="KAK7486056.1"/>
    </source>
</evidence>